<reference evidence="3 4" key="1">
    <citation type="submission" date="2019-04" db="EMBL/GenBank/DDBJ databases">
        <title>Draft genome sequences of Streptomyces avermitilis ATCC 31267.</title>
        <authorList>
            <person name="Komaki H."/>
            <person name="Tamura T."/>
            <person name="Hosoyama A."/>
        </authorList>
    </citation>
    <scope>NUCLEOTIDE SEQUENCE [LARGE SCALE GENOMIC DNA]</scope>
    <source>
        <strain evidence="3 4">ATCC 31267</strain>
    </source>
</reference>
<dbReference type="AlphaFoldDB" id="A0A4D4M8N9"/>
<dbReference type="EMBL" id="BJHX01000001">
    <property type="protein sequence ID" value="GDY68009.1"/>
    <property type="molecule type" value="Genomic_DNA"/>
</dbReference>
<feature type="compositionally biased region" description="Low complexity" evidence="1">
    <location>
        <begin position="76"/>
        <end position="87"/>
    </location>
</feature>
<dbReference type="EMBL" id="BJHY01000001">
    <property type="protein sequence ID" value="GDY71658.1"/>
    <property type="molecule type" value="Genomic_DNA"/>
</dbReference>
<evidence type="ECO:0000313" key="3">
    <source>
        <dbReference type="EMBL" id="GDY71658.1"/>
    </source>
</evidence>
<evidence type="ECO:0000313" key="2">
    <source>
        <dbReference type="EMBL" id="GDY68009.1"/>
    </source>
</evidence>
<protein>
    <submittedName>
        <fullName evidence="2">Uncharacterized protein</fullName>
    </submittedName>
</protein>
<sequence length="133" mass="14443">MAGPGKAVTETFAFSCANCGATWDETFEVVFPTDPLGQNTQEYVEEDGTALRSPLTAAVCPECGSRKVRVTSPELAARARTAEQAARSQHHDHHLHLPHLHHKDDGKNGGKDDRPDRGRDHRPDHGPGDSGSR</sequence>
<dbReference type="Proteomes" id="UP000299211">
    <property type="component" value="Unassembled WGS sequence"/>
</dbReference>
<evidence type="ECO:0000313" key="4">
    <source>
        <dbReference type="Proteomes" id="UP000299211"/>
    </source>
</evidence>
<feature type="compositionally biased region" description="Basic residues" evidence="1">
    <location>
        <begin position="88"/>
        <end position="101"/>
    </location>
</feature>
<reference evidence="2 5" key="2">
    <citation type="submission" date="2019-04" db="EMBL/GenBank/DDBJ databases">
        <title>Draft genome sequences of Streptomyces avermitilis NBRC 14893.</title>
        <authorList>
            <person name="Komaki H."/>
            <person name="Tamura T."/>
            <person name="Hosoyama A."/>
        </authorList>
    </citation>
    <scope>NUCLEOTIDE SEQUENCE [LARGE SCALE GENOMIC DNA]</scope>
    <source>
        <strain evidence="2 5">NBRC 14893</strain>
    </source>
</reference>
<accession>A0A4D4M8N9</accession>
<feature type="region of interest" description="Disordered" evidence="1">
    <location>
        <begin position="64"/>
        <end position="133"/>
    </location>
</feature>
<name>A0A4D4M8N9_STRAX</name>
<feature type="compositionally biased region" description="Basic and acidic residues" evidence="1">
    <location>
        <begin position="102"/>
        <end position="133"/>
    </location>
</feature>
<proteinExistence type="predicted"/>
<comment type="caution">
    <text evidence="2">The sequence shown here is derived from an EMBL/GenBank/DDBJ whole genome shotgun (WGS) entry which is preliminary data.</text>
</comment>
<evidence type="ECO:0000313" key="5">
    <source>
        <dbReference type="Proteomes" id="UP000302139"/>
    </source>
</evidence>
<gene>
    <name evidence="2" type="ORF">SAV14893_074020</name>
    <name evidence="3" type="ORF">SAV31267_011430</name>
</gene>
<dbReference type="Proteomes" id="UP000302139">
    <property type="component" value="Unassembled WGS sequence"/>
</dbReference>
<organism evidence="2 5">
    <name type="scientific">Streptomyces avermitilis</name>
    <dbReference type="NCBI Taxonomy" id="33903"/>
    <lineage>
        <taxon>Bacteria</taxon>
        <taxon>Bacillati</taxon>
        <taxon>Actinomycetota</taxon>
        <taxon>Actinomycetes</taxon>
        <taxon>Kitasatosporales</taxon>
        <taxon>Streptomycetaceae</taxon>
        <taxon>Streptomyces</taxon>
    </lineage>
</organism>
<evidence type="ECO:0000256" key="1">
    <source>
        <dbReference type="SAM" id="MobiDB-lite"/>
    </source>
</evidence>